<evidence type="ECO:0000313" key="3">
    <source>
        <dbReference type="Proteomes" id="UP001281761"/>
    </source>
</evidence>
<comment type="caution">
    <text evidence="2">The sequence shown here is derived from an EMBL/GenBank/DDBJ whole genome shotgun (WGS) entry which is preliminary data.</text>
</comment>
<evidence type="ECO:0000256" key="1">
    <source>
        <dbReference type="SAM" id="MobiDB-lite"/>
    </source>
</evidence>
<keyword evidence="3" id="KW-1185">Reference proteome</keyword>
<feature type="compositionally biased region" description="Acidic residues" evidence="1">
    <location>
        <begin position="354"/>
        <end position="363"/>
    </location>
</feature>
<protein>
    <submittedName>
        <fullName evidence="2">Transmembrane amino acid transporter</fullName>
    </submittedName>
</protein>
<evidence type="ECO:0000313" key="2">
    <source>
        <dbReference type="EMBL" id="KAK2953603.1"/>
    </source>
</evidence>
<feature type="region of interest" description="Disordered" evidence="1">
    <location>
        <begin position="328"/>
        <end position="399"/>
    </location>
</feature>
<proteinExistence type="predicted"/>
<keyword evidence="2" id="KW-0812">Transmembrane</keyword>
<feature type="compositionally biased region" description="Basic and acidic residues" evidence="1">
    <location>
        <begin position="372"/>
        <end position="385"/>
    </location>
</feature>
<name>A0ABQ9XMF9_9EUKA</name>
<organism evidence="2 3">
    <name type="scientific">Blattamonas nauphoetae</name>
    <dbReference type="NCBI Taxonomy" id="2049346"/>
    <lineage>
        <taxon>Eukaryota</taxon>
        <taxon>Metamonada</taxon>
        <taxon>Preaxostyla</taxon>
        <taxon>Oxymonadida</taxon>
        <taxon>Blattamonas</taxon>
    </lineage>
</organism>
<keyword evidence="2" id="KW-0472">Membrane</keyword>
<gene>
    <name evidence="2" type="ORF">BLNAU_11467</name>
</gene>
<dbReference type="EMBL" id="JARBJD010000089">
    <property type="protein sequence ID" value="KAK2953603.1"/>
    <property type="molecule type" value="Genomic_DNA"/>
</dbReference>
<sequence>MCANPKKAVDLSILQVVGAEGQQYVLFCVMCAGIECVKCGEFCHFECASQHSLFVASAVRAVDFECPVSVRLVFHQVDPIFASRTSLPSLSVSCAAPHFGLAGRIVSASLVLIFAGAVLRPRFNRHFTLVLAPSNRHSLALASSYGSSLADSNRPVGVLLKGRVITNELVAIISGRKVPRVSSVAVFTRSDGIHLDTSMSPLASCRIRRSLECGNCEAEDADDKDGTPIIAVYALRGIEDEELVLWEGRGRAKEGDMAVAGDVAELDKCECGCVASTVDLCGQAGAVLGRLEEKERQREEEEESEGGGVEMRVGRNLVLRTVTALNKEEATTRTEHQRSAIRNLREVVDRADEAGSDDAESDTTDLSSESRLSMHSEWRHVKRSPEMGAEGMEADREQRMKEMLEALNRTLDER</sequence>
<feature type="region of interest" description="Disordered" evidence="1">
    <location>
        <begin position="292"/>
        <end position="312"/>
    </location>
</feature>
<dbReference type="Proteomes" id="UP001281761">
    <property type="component" value="Unassembled WGS sequence"/>
</dbReference>
<feature type="compositionally biased region" description="Basic and acidic residues" evidence="1">
    <location>
        <begin position="328"/>
        <end position="353"/>
    </location>
</feature>
<accession>A0ABQ9XMF9</accession>
<reference evidence="2 3" key="1">
    <citation type="journal article" date="2022" name="bioRxiv">
        <title>Genomics of Preaxostyla Flagellates Illuminates Evolutionary Transitions and the Path Towards Mitochondrial Loss.</title>
        <authorList>
            <person name="Novak L.V.F."/>
            <person name="Treitli S.C."/>
            <person name="Pyrih J."/>
            <person name="Halakuc P."/>
            <person name="Pipaliya S.V."/>
            <person name="Vacek V."/>
            <person name="Brzon O."/>
            <person name="Soukal P."/>
            <person name="Eme L."/>
            <person name="Dacks J.B."/>
            <person name="Karnkowska A."/>
            <person name="Elias M."/>
            <person name="Hampl V."/>
        </authorList>
    </citation>
    <scope>NUCLEOTIDE SEQUENCE [LARGE SCALE GENOMIC DNA]</scope>
    <source>
        <strain evidence="2">NAU3</strain>
        <tissue evidence="2">Gut</tissue>
    </source>
</reference>